<keyword evidence="2" id="KW-1185">Reference proteome</keyword>
<evidence type="ECO:0000313" key="1">
    <source>
        <dbReference type="EMBL" id="GID59295.1"/>
    </source>
</evidence>
<dbReference type="Proteomes" id="UP000612282">
    <property type="component" value="Unassembled WGS sequence"/>
</dbReference>
<protein>
    <submittedName>
        <fullName evidence="1">Uncharacterized protein</fullName>
    </submittedName>
</protein>
<organism evidence="1 2">
    <name type="scientific">Actinoplanes couchii</name>
    <dbReference type="NCBI Taxonomy" id="403638"/>
    <lineage>
        <taxon>Bacteria</taxon>
        <taxon>Bacillati</taxon>
        <taxon>Actinomycetota</taxon>
        <taxon>Actinomycetes</taxon>
        <taxon>Micromonosporales</taxon>
        <taxon>Micromonosporaceae</taxon>
        <taxon>Actinoplanes</taxon>
    </lineage>
</organism>
<sequence>MFEMWFEVDVQPFASSCAGIVSSSFDEPGADTLMPAIRIDRRVQEKSMGTTVPADLNEPDELPSVERADPRERVFLQALRPRMNLGEVSVERVGMQHAELPVVNSETGHQLNHHAGNATAIIAGRSWAAWREPDVGLCNVPHRGKGVCPCHCSSSSHN</sequence>
<accession>A0ABQ3XLK8</accession>
<gene>
    <name evidence="1" type="ORF">Aco03nite_076990</name>
</gene>
<reference evidence="1 2" key="1">
    <citation type="submission" date="2021-01" db="EMBL/GenBank/DDBJ databases">
        <title>Whole genome shotgun sequence of Actinoplanes couchii NBRC 106145.</title>
        <authorList>
            <person name="Komaki H."/>
            <person name="Tamura T."/>
        </authorList>
    </citation>
    <scope>NUCLEOTIDE SEQUENCE [LARGE SCALE GENOMIC DNA]</scope>
    <source>
        <strain evidence="1 2">NBRC 106145</strain>
    </source>
</reference>
<comment type="caution">
    <text evidence="1">The sequence shown here is derived from an EMBL/GenBank/DDBJ whole genome shotgun (WGS) entry which is preliminary data.</text>
</comment>
<proteinExistence type="predicted"/>
<name>A0ABQ3XLK8_9ACTN</name>
<evidence type="ECO:0000313" key="2">
    <source>
        <dbReference type="Proteomes" id="UP000612282"/>
    </source>
</evidence>
<dbReference type="EMBL" id="BOMG01000096">
    <property type="protein sequence ID" value="GID59295.1"/>
    <property type="molecule type" value="Genomic_DNA"/>
</dbReference>